<dbReference type="Gene3D" id="3.80.10.10">
    <property type="entry name" value="Ribonuclease Inhibitor"/>
    <property type="match status" value="1"/>
</dbReference>
<protein>
    <submittedName>
        <fullName evidence="2">Uncharacterized protein</fullName>
    </submittedName>
</protein>
<organism evidence="2 3">
    <name type="scientific">Piloderma croceum (strain F 1598)</name>
    <dbReference type="NCBI Taxonomy" id="765440"/>
    <lineage>
        <taxon>Eukaryota</taxon>
        <taxon>Fungi</taxon>
        <taxon>Dikarya</taxon>
        <taxon>Basidiomycota</taxon>
        <taxon>Agaricomycotina</taxon>
        <taxon>Agaricomycetes</taxon>
        <taxon>Agaricomycetidae</taxon>
        <taxon>Atheliales</taxon>
        <taxon>Atheliaceae</taxon>
        <taxon>Piloderma</taxon>
    </lineage>
</organism>
<dbReference type="EMBL" id="KN832984">
    <property type="protein sequence ID" value="KIM85837.1"/>
    <property type="molecule type" value="Genomic_DNA"/>
</dbReference>
<reference evidence="3" key="2">
    <citation type="submission" date="2015-01" db="EMBL/GenBank/DDBJ databases">
        <title>Evolutionary Origins and Diversification of the Mycorrhizal Mutualists.</title>
        <authorList>
            <consortium name="DOE Joint Genome Institute"/>
            <consortium name="Mycorrhizal Genomics Consortium"/>
            <person name="Kohler A."/>
            <person name="Kuo A."/>
            <person name="Nagy L.G."/>
            <person name="Floudas D."/>
            <person name="Copeland A."/>
            <person name="Barry K.W."/>
            <person name="Cichocki N."/>
            <person name="Veneault-Fourrey C."/>
            <person name="LaButti K."/>
            <person name="Lindquist E.A."/>
            <person name="Lipzen A."/>
            <person name="Lundell T."/>
            <person name="Morin E."/>
            <person name="Murat C."/>
            <person name="Riley R."/>
            <person name="Ohm R."/>
            <person name="Sun H."/>
            <person name="Tunlid A."/>
            <person name="Henrissat B."/>
            <person name="Grigoriev I.V."/>
            <person name="Hibbett D.S."/>
            <person name="Martin F."/>
        </authorList>
    </citation>
    <scope>NUCLEOTIDE SEQUENCE [LARGE SCALE GENOMIC DNA]</scope>
    <source>
        <strain evidence="3">F 1598</strain>
    </source>
</reference>
<sequence length="521" mass="59321">MSTMSSRSLCSKCGALTENTYNVYLSPPSDMLNSNTVFSAAQTSRFSKMVSDIEADLSRLDGEMSQLQMAMDHLVTERQKLEMSLDEYRSLVAPIRRMPPEMLCEMFMHCLVDGSNSFDVTRAPLHLTFVCSKWRRVAISTPRLWSYISLDYAPSTMELLQTWLLRSGSSPLTLVFESEEDDDEEVIAGSSYFDTIIPHSHRWRDVTFALVDALFMLLEHRVAEIKDHLPVLERLDLDCLDIVDQPMTIFENAPMLHTVTLMDYSQYLLPWHQLKNYHARAFSTTECLQLLQQCTNLTHCTFERLYSDLGILNTSIVVHSKLQSMRLVDSDISELLDNIVLPALQVLAIRDSPNMIQPPRVSSFLDRSSCNLQHLTLRTYWTGPELIVFLQGLPSLVEVVIEEVTLEVVAEQVLRGMTYDASRSSLAGSHVLLPKLKRLSFLARLDFDHKVILDMVQSRRGHPILLHGNSSVDNQSRQVGTLEFISLDFMEEPEPEAIAQIASMQERGLEVQIVTCERRVL</sequence>
<keyword evidence="1" id="KW-0175">Coiled coil</keyword>
<dbReference type="InParanoid" id="A0A0C3C818"/>
<evidence type="ECO:0000313" key="2">
    <source>
        <dbReference type="EMBL" id="KIM85837.1"/>
    </source>
</evidence>
<dbReference type="AlphaFoldDB" id="A0A0C3C818"/>
<dbReference type="OrthoDB" id="3365698at2759"/>
<dbReference type="SUPFAM" id="SSF52047">
    <property type="entry name" value="RNI-like"/>
    <property type="match status" value="1"/>
</dbReference>
<keyword evidence="3" id="KW-1185">Reference proteome</keyword>
<dbReference type="Proteomes" id="UP000054166">
    <property type="component" value="Unassembled WGS sequence"/>
</dbReference>
<evidence type="ECO:0000313" key="3">
    <source>
        <dbReference type="Proteomes" id="UP000054166"/>
    </source>
</evidence>
<dbReference type="InterPro" id="IPR032675">
    <property type="entry name" value="LRR_dom_sf"/>
</dbReference>
<feature type="coiled-coil region" evidence="1">
    <location>
        <begin position="50"/>
        <end position="91"/>
    </location>
</feature>
<evidence type="ECO:0000256" key="1">
    <source>
        <dbReference type="SAM" id="Coils"/>
    </source>
</evidence>
<name>A0A0C3C818_PILCF</name>
<gene>
    <name evidence="2" type="ORF">PILCRDRAFT_817078</name>
</gene>
<reference evidence="2 3" key="1">
    <citation type="submission" date="2014-04" db="EMBL/GenBank/DDBJ databases">
        <authorList>
            <consortium name="DOE Joint Genome Institute"/>
            <person name="Kuo A."/>
            <person name="Tarkka M."/>
            <person name="Buscot F."/>
            <person name="Kohler A."/>
            <person name="Nagy L.G."/>
            <person name="Floudas D."/>
            <person name="Copeland A."/>
            <person name="Barry K.W."/>
            <person name="Cichocki N."/>
            <person name="Veneault-Fourrey C."/>
            <person name="LaButti K."/>
            <person name="Lindquist E.A."/>
            <person name="Lipzen A."/>
            <person name="Lundell T."/>
            <person name="Morin E."/>
            <person name="Murat C."/>
            <person name="Sun H."/>
            <person name="Tunlid A."/>
            <person name="Henrissat B."/>
            <person name="Grigoriev I.V."/>
            <person name="Hibbett D.S."/>
            <person name="Martin F."/>
            <person name="Nordberg H.P."/>
            <person name="Cantor M.N."/>
            <person name="Hua S.X."/>
        </authorList>
    </citation>
    <scope>NUCLEOTIDE SEQUENCE [LARGE SCALE GENOMIC DNA]</scope>
    <source>
        <strain evidence="2 3">F 1598</strain>
    </source>
</reference>
<proteinExistence type="predicted"/>
<accession>A0A0C3C818</accession>
<dbReference type="HOGENOM" id="CLU_018544_12_2_1"/>